<dbReference type="CDD" id="cd06088">
    <property type="entry name" value="KOW_RPL14"/>
    <property type="match status" value="1"/>
</dbReference>
<gene>
    <name evidence="3" type="ordered locus">Adeg_1502</name>
</gene>
<keyword evidence="1" id="KW-0689">Ribosomal protein</keyword>
<evidence type="ECO:0000256" key="2">
    <source>
        <dbReference type="ARBA" id="ARBA00023274"/>
    </source>
</evidence>
<evidence type="ECO:0000256" key="1">
    <source>
        <dbReference type="ARBA" id="ARBA00022980"/>
    </source>
</evidence>
<accession>C9R8G8</accession>
<organism evidence="3 4">
    <name type="scientific">Ammonifex degensii (strain DSM 10501 / KC4)</name>
    <dbReference type="NCBI Taxonomy" id="429009"/>
    <lineage>
        <taxon>Bacteria</taxon>
        <taxon>Bacillati</taxon>
        <taxon>Bacillota</taxon>
        <taxon>Clostridia</taxon>
        <taxon>Thermoanaerobacterales</taxon>
        <taxon>Thermoanaerobacteraceae</taxon>
        <taxon>Ammonifex</taxon>
    </lineage>
</organism>
<evidence type="ECO:0000313" key="3">
    <source>
        <dbReference type="EMBL" id="ACX52597.1"/>
    </source>
</evidence>
<dbReference type="InterPro" id="IPR041985">
    <property type="entry name" value="Ribosomal_eL14_KOW"/>
</dbReference>
<dbReference type="STRING" id="429009.Adeg_1502"/>
<dbReference type="GO" id="GO:1990904">
    <property type="term" value="C:ribonucleoprotein complex"/>
    <property type="evidence" value="ECO:0007669"/>
    <property type="project" value="UniProtKB-KW"/>
</dbReference>
<dbReference type="KEGG" id="adg:Adeg_1502"/>
<keyword evidence="4" id="KW-1185">Reference proteome</keyword>
<keyword evidence="2" id="KW-0687">Ribonucleoprotein</keyword>
<dbReference type="InterPro" id="IPR014722">
    <property type="entry name" value="Rib_uL2_dom2"/>
</dbReference>
<dbReference type="HOGENOM" id="CLU_168121_1_1_9"/>
<name>C9R8G8_AMMDK</name>
<dbReference type="GO" id="GO:0005840">
    <property type="term" value="C:ribosome"/>
    <property type="evidence" value="ECO:0007669"/>
    <property type="project" value="UniProtKB-KW"/>
</dbReference>
<dbReference type="EMBL" id="CP001785">
    <property type="protein sequence ID" value="ACX52597.1"/>
    <property type="molecule type" value="Genomic_DNA"/>
</dbReference>
<dbReference type="Proteomes" id="UP000002620">
    <property type="component" value="Chromosome"/>
</dbReference>
<evidence type="ECO:0000313" key="4">
    <source>
        <dbReference type="Proteomes" id="UP000002620"/>
    </source>
</evidence>
<dbReference type="InterPro" id="IPR008991">
    <property type="entry name" value="Translation_prot_SH3-like_sf"/>
</dbReference>
<dbReference type="AlphaFoldDB" id="C9R8G8"/>
<dbReference type="SUPFAM" id="SSF50104">
    <property type="entry name" value="Translation proteins SH3-like domain"/>
    <property type="match status" value="1"/>
</dbReference>
<dbReference type="Gene3D" id="2.30.30.30">
    <property type="match status" value="1"/>
</dbReference>
<proteinExistence type="predicted"/>
<evidence type="ECO:0008006" key="5">
    <source>
        <dbReference type="Google" id="ProtNLM"/>
    </source>
</evidence>
<reference evidence="3 4" key="1">
    <citation type="submission" date="2009-10" db="EMBL/GenBank/DDBJ databases">
        <title>Complete sequence of chromosome of Ammonifex degensii KC4.</title>
        <authorList>
            <consortium name="US DOE Joint Genome Institute"/>
            <person name="Kerfeld C."/>
            <person name="Goodner B."/>
            <person name="Huber H."/>
            <person name="Stetter K."/>
            <person name="Lucas S."/>
            <person name="Copeland A."/>
            <person name="Lapidus A."/>
            <person name="Glavina del Rio T."/>
            <person name="Dalin E."/>
            <person name="Tice H."/>
            <person name="Bruce D."/>
            <person name="Goodwin L."/>
            <person name="Pitluck S."/>
            <person name="Saunders E."/>
            <person name="Brettin T."/>
            <person name="Detter J.C."/>
            <person name="Han C."/>
            <person name="Larimer F."/>
            <person name="Land M."/>
            <person name="Hauser L."/>
            <person name="Kyrpides N."/>
            <person name="Ovchinnikova G."/>
            <person name="Richardson P."/>
        </authorList>
    </citation>
    <scope>NUCLEOTIDE SEQUENCE [LARGE SCALE GENOMIC DNA]</scope>
    <source>
        <strain evidence="4">DSM 10501 / KC4</strain>
    </source>
</reference>
<sequence>MAAIDNCGIEPGRLVSSKAGRDRGRYYLIYEVLSDRFVRVVDGRIRRIENPKPKNIKHLCFHPKVAEEIAAKLKQGERVTNAEIREALERLISQS</sequence>
<dbReference type="eggNOG" id="COG2163">
    <property type="taxonomic scope" value="Bacteria"/>
</dbReference>
<protein>
    <recommendedName>
        <fullName evidence="5">RNA-binding protein</fullName>
    </recommendedName>
</protein>